<dbReference type="AlphaFoldDB" id="F8L587"/>
<dbReference type="STRING" id="331113.SNE_A00900"/>
<dbReference type="KEGG" id="sng:SNE_A00900"/>
<gene>
    <name evidence="1" type="ordered locus">SNE_A00900</name>
</gene>
<sequence>MVSADKLFTFGQNAVLSTFLYASLKELAPTVTTRALQWTAGGVVASTLFQAYYPDYHVQMRQTCGDNFTMAVSWLYPGVILLAGYIGGLPREINLFASSMFFMCQHILSNVTFDMANNRLDSASKLLCTDAEKAVKAGLLQDAGKKLEEVEILLQQRTDSGRRTYRDWESDSCKHELSQAFLKLSTPKVADAEKWALAIHGGTKKLMALEHVIYHLLKTNGEETKVLELLEKCKALVQSTSAELIVLQFEIAVQYKKSELLDEVKEFVANMVGNERDSSRLLALINKAIEKESPEIAKLALKKAKELADHLEINDLDFWGWHSLRQPNGIFSSQLPINKQTYGSEILYHLVVDAVKLEEWSEAKELLKHDKLTYQHRVAAQLELAHALGKDGQKSEMQQQLKQTADFILAYEFPKDMEERAVNETHFRQKWLTALLSIQLEFDLDGAFETIEKLPQGHEEKFLSLANASLDRKKDLAKKALAKVTPLFGKLSSGEQEDYAKIQAILDPEILFASCGDPSKLSAVVKDESSRTRVLLTLTEARLKWQEYDQADALFKLITQDASWVRRKVEQLRAWPRVPARRFGFI</sequence>
<protein>
    <submittedName>
        <fullName evidence="1">Uncharacterized protein</fullName>
    </submittedName>
</protein>
<organism evidence="1 2">
    <name type="scientific">Simkania negevensis (strain ATCC VR-1471 / DSM 27360 / Z)</name>
    <dbReference type="NCBI Taxonomy" id="331113"/>
    <lineage>
        <taxon>Bacteria</taxon>
        <taxon>Pseudomonadati</taxon>
        <taxon>Chlamydiota</taxon>
        <taxon>Chlamydiia</taxon>
        <taxon>Parachlamydiales</taxon>
        <taxon>Simkaniaceae</taxon>
        <taxon>Simkania</taxon>
    </lineage>
</organism>
<dbReference type="Proteomes" id="UP000000496">
    <property type="component" value="Chromosome gsn.131"/>
</dbReference>
<proteinExistence type="predicted"/>
<reference evidence="1 2" key="2">
    <citation type="journal article" date="2011" name="Mol. Biol. Evol.">
        <title>Unity in variety--the pan-genome of the Chlamydiae.</title>
        <authorList>
            <person name="Collingro A."/>
            <person name="Tischler P."/>
            <person name="Weinmaier T."/>
            <person name="Penz T."/>
            <person name="Heinz E."/>
            <person name="Brunham R.C."/>
            <person name="Read T.D."/>
            <person name="Bavoil P.M."/>
            <person name="Sachse K."/>
            <person name="Kahane S."/>
            <person name="Friedman M.G."/>
            <person name="Rattei T."/>
            <person name="Myers G.S."/>
            <person name="Horn M."/>
        </authorList>
    </citation>
    <scope>NUCLEOTIDE SEQUENCE [LARGE SCALE GENOMIC DNA]</scope>
    <source>
        <strain evidence="2">ATCC VR-1471 / Z</strain>
    </source>
</reference>
<evidence type="ECO:0000313" key="1">
    <source>
        <dbReference type="EMBL" id="CCB87968.1"/>
    </source>
</evidence>
<dbReference type="EMBL" id="FR872582">
    <property type="protein sequence ID" value="CCB87968.1"/>
    <property type="molecule type" value="Genomic_DNA"/>
</dbReference>
<evidence type="ECO:0000313" key="2">
    <source>
        <dbReference type="Proteomes" id="UP000000496"/>
    </source>
</evidence>
<keyword evidence="2" id="KW-1185">Reference proteome</keyword>
<name>F8L587_SIMNZ</name>
<accession>F8L587</accession>
<dbReference type="HOGENOM" id="CLU_465308_0_0_0"/>
<reference key="1">
    <citation type="journal article" date="2011" name="Mol. Biol. Evol.">
        <title>Unity in variety -- the pan-genome of the Chlamydiae.</title>
        <authorList>
            <person name="Collingro A."/>
            <person name="Tischler P."/>
            <person name="Weinmaier T."/>
            <person name="Penz T."/>
            <person name="Heinz E."/>
            <person name="Brunham R.C."/>
            <person name="Read T.D."/>
            <person name="Bavoil P.M."/>
            <person name="Sachse K."/>
            <person name="Kahane S."/>
            <person name="Friedman M.G."/>
            <person name="Rattei T."/>
            <person name="Myers G.S.A."/>
            <person name="Horn M."/>
        </authorList>
    </citation>
    <scope>NUCLEOTIDE SEQUENCE</scope>
    <source>
        <strain>Z</strain>
    </source>
</reference>
<dbReference type="RefSeq" id="WP_013942435.1">
    <property type="nucleotide sequence ID" value="NC_015713.1"/>
</dbReference>